<dbReference type="SUPFAM" id="SSF53067">
    <property type="entry name" value="Actin-like ATPase domain"/>
    <property type="match status" value="2"/>
</dbReference>
<dbReference type="PRINTS" id="PR00789">
    <property type="entry name" value="OSIALOPTASE"/>
</dbReference>
<dbReference type="PROSITE" id="PS01016">
    <property type="entry name" value="GLYCOPROTEASE"/>
    <property type="match status" value="1"/>
</dbReference>
<evidence type="ECO:0000256" key="2">
    <source>
        <dbReference type="ARBA" id="ARBA00022679"/>
    </source>
</evidence>
<accession>A0A1Q3ET79</accession>
<evidence type="ECO:0000313" key="9">
    <source>
        <dbReference type="EMBL" id="GAW10399.1"/>
    </source>
</evidence>
<comment type="caution">
    <text evidence="9">The sequence shown here is derived from an EMBL/GenBank/DDBJ whole genome shotgun (WGS) entry which is preliminary data.</text>
</comment>
<organism evidence="9 10">
    <name type="scientific">Lentinula edodes</name>
    <name type="common">Shiitake mushroom</name>
    <name type="synonym">Lentinus edodes</name>
    <dbReference type="NCBI Taxonomy" id="5353"/>
    <lineage>
        <taxon>Eukaryota</taxon>
        <taxon>Fungi</taxon>
        <taxon>Dikarya</taxon>
        <taxon>Basidiomycota</taxon>
        <taxon>Agaricomycotina</taxon>
        <taxon>Agaricomycetes</taxon>
        <taxon>Agaricomycetidae</taxon>
        <taxon>Agaricales</taxon>
        <taxon>Marasmiineae</taxon>
        <taxon>Omphalotaceae</taxon>
        <taxon>Lentinula</taxon>
    </lineage>
</organism>
<protein>
    <recommendedName>
        <fullName evidence="1">N(6)-L-threonylcarbamoyladenine synthase</fullName>
        <ecNumber evidence="1">2.3.1.234</ecNumber>
    </recommendedName>
</protein>
<evidence type="ECO:0000256" key="5">
    <source>
        <dbReference type="ARBA" id="ARBA00023315"/>
    </source>
</evidence>
<evidence type="ECO:0000259" key="8">
    <source>
        <dbReference type="Pfam" id="PF00814"/>
    </source>
</evidence>
<evidence type="ECO:0000256" key="4">
    <source>
        <dbReference type="ARBA" id="ARBA00022723"/>
    </source>
</evidence>
<gene>
    <name evidence="9" type="ORF">LENED_012657</name>
</gene>
<evidence type="ECO:0000256" key="6">
    <source>
        <dbReference type="ARBA" id="ARBA00048117"/>
    </source>
</evidence>
<evidence type="ECO:0000313" key="10">
    <source>
        <dbReference type="Proteomes" id="UP000188533"/>
    </source>
</evidence>
<proteinExistence type="predicted"/>
<dbReference type="PANTHER" id="PTHR11735">
    <property type="entry name" value="TRNA N6-ADENOSINE THREONYLCARBAMOYLTRANSFERASE"/>
    <property type="match status" value="1"/>
</dbReference>
<dbReference type="Proteomes" id="UP000188533">
    <property type="component" value="Unassembled WGS sequence"/>
</dbReference>
<keyword evidence="5" id="KW-0012">Acyltransferase</keyword>
<keyword evidence="9" id="KW-0378">Hydrolase</keyword>
<dbReference type="Gene3D" id="3.30.420.40">
    <property type="match status" value="2"/>
</dbReference>
<evidence type="ECO:0000256" key="7">
    <source>
        <dbReference type="SAM" id="MobiDB-lite"/>
    </source>
</evidence>
<keyword evidence="3" id="KW-0819">tRNA processing</keyword>
<dbReference type="EC" id="2.3.1.234" evidence="1"/>
<keyword evidence="2" id="KW-0808">Transferase</keyword>
<keyword evidence="9" id="KW-0645">Protease</keyword>
<dbReference type="GO" id="GO:0061711">
    <property type="term" value="F:tRNA N(6)-L-threonylcarbamoyladenine synthase activity"/>
    <property type="evidence" value="ECO:0007669"/>
    <property type="project" value="UniProtKB-EC"/>
</dbReference>
<dbReference type="STRING" id="5353.A0A1Q3ET79"/>
<reference evidence="9 10" key="1">
    <citation type="submission" date="2016-08" db="EMBL/GenBank/DDBJ databases">
        <authorList>
            <consortium name="Lentinula edodes genome sequencing consortium"/>
            <person name="Sakamoto Y."/>
            <person name="Nakade K."/>
            <person name="Sato S."/>
            <person name="Yoshida Y."/>
            <person name="Miyazaki K."/>
            <person name="Natsume S."/>
            <person name="Konno N."/>
        </authorList>
    </citation>
    <scope>NUCLEOTIDE SEQUENCE [LARGE SCALE GENOMIC DNA]</scope>
    <source>
        <strain evidence="9 10">NBRC 111202</strain>
    </source>
</reference>
<dbReference type="PANTHER" id="PTHR11735:SF6">
    <property type="entry name" value="TRNA N6-ADENOSINE THREONYLCARBAMOYLTRANSFERASE, MITOCHONDRIAL"/>
    <property type="match status" value="1"/>
</dbReference>
<dbReference type="Pfam" id="PF00814">
    <property type="entry name" value="TsaD"/>
    <property type="match status" value="1"/>
</dbReference>
<dbReference type="NCBIfam" id="TIGR00329">
    <property type="entry name" value="gcp_kae1"/>
    <property type="match status" value="1"/>
</dbReference>
<dbReference type="InterPro" id="IPR043129">
    <property type="entry name" value="ATPase_NBD"/>
</dbReference>
<feature type="region of interest" description="Disordered" evidence="7">
    <location>
        <begin position="384"/>
        <end position="410"/>
    </location>
</feature>
<keyword evidence="10" id="KW-1185">Reference proteome</keyword>
<name>A0A1Q3ET79_LENED</name>
<dbReference type="GO" id="GO:0046872">
    <property type="term" value="F:metal ion binding"/>
    <property type="evidence" value="ECO:0007669"/>
    <property type="project" value="UniProtKB-KW"/>
</dbReference>
<evidence type="ECO:0000256" key="1">
    <source>
        <dbReference type="ARBA" id="ARBA00012156"/>
    </source>
</evidence>
<comment type="catalytic activity">
    <reaction evidence="6">
        <text>L-threonylcarbamoyladenylate + adenosine(37) in tRNA = N(6)-L-threonylcarbamoyladenosine(37) in tRNA + AMP + H(+)</text>
        <dbReference type="Rhea" id="RHEA:37059"/>
        <dbReference type="Rhea" id="RHEA-COMP:10162"/>
        <dbReference type="Rhea" id="RHEA-COMP:10163"/>
        <dbReference type="ChEBI" id="CHEBI:15378"/>
        <dbReference type="ChEBI" id="CHEBI:73682"/>
        <dbReference type="ChEBI" id="CHEBI:74411"/>
        <dbReference type="ChEBI" id="CHEBI:74418"/>
        <dbReference type="ChEBI" id="CHEBI:456215"/>
        <dbReference type="EC" id="2.3.1.234"/>
    </reaction>
</comment>
<dbReference type="GO" id="GO:0005739">
    <property type="term" value="C:mitochondrion"/>
    <property type="evidence" value="ECO:0007669"/>
    <property type="project" value="TreeGrafter"/>
</dbReference>
<keyword evidence="4" id="KW-0479">Metal-binding</keyword>
<dbReference type="CDD" id="cd24134">
    <property type="entry name" value="ASKHA_NBD_OSGEPL1_QRI7_euk"/>
    <property type="match status" value="1"/>
</dbReference>
<dbReference type="GO" id="GO:0006508">
    <property type="term" value="P:proteolysis"/>
    <property type="evidence" value="ECO:0007669"/>
    <property type="project" value="UniProtKB-KW"/>
</dbReference>
<evidence type="ECO:0000256" key="3">
    <source>
        <dbReference type="ARBA" id="ARBA00022694"/>
    </source>
</evidence>
<reference evidence="9 10" key="2">
    <citation type="submission" date="2017-02" db="EMBL/GenBank/DDBJ databases">
        <title>A genome survey and senescence transcriptome analysis in Lentinula edodes.</title>
        <authorList>
            <person name="Sakamoto Y."/>
            <person name="Nakade K."/>
            <person name="Sato S."/>
            <person name="Yoshida Y."/>
            <person name="Miyazaki K."/>
            <person name="Natsume S."/>
            <person name="Konno N."/>
        </authorList>
    </citation>
    <scope>NUCLEOTIDE SEQUENCE [LARGE SCALE GENOMIC DNA]</scope>
    <source>
        <strain evidence="9 10">NBRC 111202</strain>
    </source>
</reference>
<feature type="domain" description="Gcp-like" evidence="8">
    <location>
        <begin position="46"/>
        <end position="357"/>
    </location>
</feature>
<dbReference type="AlphaFoldDB" id="A0A1Q3ET79"/>
<dbReference type="InterPro" id="IPR017860">
    <property type="entry name" value="Peptidase_M22_CS"/>
</dbReference>
<dbReference type="GO" id="GO:0072670">
    <property type="term" value="P:mitochondrial tRNA threonylcarbamoyladenosine modification"/>
    <property type="evidence" value="ECO:0007669"/>
    <property type="project" value="TreeGrafter"/>
</dbReference>
<sequence length="410" mass="44823">MLTSFRSFPFRKTAHLSRRLNRLFTVLAFESSADDTCVAVVTSDRQILSNVVIRQNDLFGGINPGAAVMAHQANLPIAAKRALTEAKIDISNVHGIAFTRGPGMGVCLSTTLNAAKTLAAVFDKPLVGVHHMQAHALTALLTTPTHKPNGEINPAYPRFPYLTLLVSGGHTQIVLAKSVKSFRIMATTLDESIGRTIDKVSRILQIEWANMSPGSALEKFCLRPEKGILPDIFIPFTPVMPGRLAFSYSAVHSHVDRLLALNGGIESFTSANKLAVARIFQNAAFIQLEEKLKLALGDCEKQGIKINHLVVSGGVASNALLRERLRACVTVSPTNSSVETVFSPIQLCTDNAAMVGWASMHRFLAGDYDEYTINPRPKWSLEELENDSQRPYARSSTPFSRDLSTKPKML</sequence>
<dbReference type="EMBL" id="BDGU01001716">
    <property type="protein sequence ID" value="GAW10399.1"/>
    <property type="molecule type" value="Genomic_DNA"/>
</dbReference>
<dbReference type="InterPro" id="IPR017861">
    <property type="entry name" value="KAE1/TsaD"/>
</dbReference>
<dbReference type="InterPro" id="IPR000905">
    <property type="entry name" value="Gcp-like_dom"/>
</dbReference>
<dbReference type="GO" id="GO:0008233">
    <property type="term" value="F:peptidase activity"/>
    <property type="evidence" value="ECO:0007669"/>
    <property type="project" value="UniProtKB-KW"/>
</dbReference>